<feature type="compositionally biased region" description="Polar residues" evidence="2">
    <location>
        <begin position="75"/>
        <end position="95"/>
    </location>
</feature>
<dbReference type="InterPro" id="IPR026581">
    <property type="entry name" value="TCP10L/CENPJ"/>
</dbReference>
<reference evidence="5" key="2">
    <citation type="submission" date="2025-08" db="UniProtKB">
        <authorList>
            <consortium name="Ensembl"/>
        </authorList>
    </citation>
    <scope>IDENTIFICATION</scope>
</reference>
<dbReference type="GeneTree" id="ENSGT00530000063927"/>
<reference evidence="5" key="1">
    <citation type="submission" date="2023-05" db="EMBL/GenBank/DDBJ databases">
        <title>High-quality long-read genome of Scophthalmus maximus.</title>
        <authorList>
            <person name="Lien S."/>
            <person name="Martinez P."/>
        </authorList>
    </citation>
    <scope>NUCLEOTIDE SEQUENCE [LARGE SCALE GENOMIC DNA]</scope>
</reference>
<dbReference type="InterPro" id="IPR058029">
    <property type="entry name" value="Tubulin-bd_CENPJ"/>
</dbReference>
<feature type="compositionally biased region" description="Low complexity" evidence="2">
    <location>
        <begin position="346"/>
        <end position="355"/>
    </location>
</feature>
<organism evidence="5 6">
    <name type="scientific">Scophthalmus maximus</name>
    <name type="common">Turbot</name>
    <name type="synonym">Psetta maxima</name>
    <dbReference type="NCBI Taxonomy" id="52904"/>
    <lineage>
        <taxon>Eukaryota</taxon>
        <taxon>Metazoa</taxon>
        <taxon>Chordata</taxon>
        <taxon>Craniata</taxon>
        <taxon>Vertebrata</taxon>
        <taxon>Euteleostomi</taxon>
        <taxon>Actinopterygii</taxon>
        <taxon>Neopterygii</taxon>
        <taxon>Teleostei</taxon>
        <taxon>Neoteleostei</taxon>
        <taxon>Acanthomorphata</taxon>
        <taxon>Carangaria</taxon>
        <taxon>Pleuronectiformes</taxon>
        <taxon>Pleuronectoidei</taxon>
        <taxon>Scophthalmidae</taxon>
        <taxon>Scophthalmus</taxon>
    </lineage>
</organism>
<dbReference type="GO" id="GO:0019904">
    <property type="term" value="F:protein domain specific binding"/>
    <property type="evidence" value="ECO:0007669"/>
    <property type="project" value="Ensembl"/>
</dbReference>
<dbReference type="Pfam" id="PF07202">
    <property type="entry name" value="Tcp10_C"/>
    <property type="match status" value="4"/>
</dbReference>
<dbReference type="PANTHER" id="PTHR10331:SF27">
    <property type="entry name" value="CENTROMERE PROTEIN J"/>
    <property type="match status" value="1"/>
</dbReference>
<feature type="compositionally biased region" description="Basic and acidic residues" evidence="2">
    <location>
        <begin position="59"/>
        <end position="69"/>
    </location>
</feature>
<dbReference type="InterPro" id="IPR009852">
    <property type="entry name" value="CENPJ_C_dom"/>
</dbReference>
<feature type="compositionally biased region" description="Basic and acidic residues" evidence="2">
    <location>
        <begin position="668"/>
        <end position="683"/>
    </location>
</feature>
<sequence>GGHKQTFEELLEEQLRLEDQRLKSSQDGAEAVHAPPKRAFLKRGEGLSRFTNNRKTSLAKKEAKKDSRHQPRVITRSNSEPTAIQRGGTNCTQRLPVQRKTAKLNKENRLRGLGSPPQDNRAENKTARTVLGSYQRQNTEGSESQTKLSQVKEQNNRTVGLSAQTLRKPGPHNTQPNPVTKQVGLLGGGPGTAEVYASKDKSSGGEVGGGHGVPVDSFELSFQDKLQHWECDRQLENMELGEFELLEQAAEELSFSSNSSFVVKVLQMDKQHRQLHAPQGLYQRRLSSTPIKSPPGGELQRCRSVGSDIGLARDSGSVKSEAFVAKVRDDAFEDKMRTEDKEGSDNSDASSCSGSEFEHQEGAVEPPLFPSTLCFPTSPNPPYDKWSYQDEDSRRNPDGAQGFDGESDSFLGNADESTLIEDTDGQQRRVVFDDDDTWNDTEETPNSSRAFSPAAEPAANGVSAPVQTLLRKVAVSKVVELDKGTVIRPANLEPAPLPPPASQLMTRLFPSLKPKAQNLPSPHPLPPPPPPPAASRQLRERLVELEIEIDRFKKENAALTKLRQENEKNQENLRKERLEFEQTKAEELAEFEEYKKEENRKLQRERKVFEKHVSAARAIPDKKEREEIQALKQQLSSLQEELRRKESRWASAHGRLRQQIDSLGHENGSLRDEKSDSLPKEPECSEPEEVESSQEVVTHPDGKTEKVLSGGDRLIVYPNGTRKEVSADGLTVKVTFFNGDTKQITADQRVIYYYSEAQTSHVTYPDGMEVLHFPNKQTEKHFPDGRKEITFPDQTVKNLFPDGREESVLTDGTVIHVNTDGTKEIHFNTGQKEIHTADFKRREYPDGTVKTVYADGRQETRYPTGRLRIKDKDGNIVLDNNRP</sequence>
<evidence type="ECO:0000256" key="2">
    <source>
        <dbReference type="SAM" id="MobiDB-lite"/>
    </source>
</evidence>
<feature type="domain" description="Centromere protein J C-terminal" evidence="3">
    <location>
        <begin position="765"/>
        <end position="793"/>
    </location>
</feature>
<evidence type="ECO:0000259" key="4">
    <source>
        <dbReference type="Pfam" id="PF25779"/>
    </source>
</evidence>
<feature type="compositionally biased region" description="Basic and acidic residues" evidence="2">
    <location>
        <begin position="387"/>
        <end position="397"/>
    </location>
</feature>
<dbReference type="Proteomes" id="UP000694558">
    <property type="component" value="Chromosome 14"/>
</dbReference>
<dbReference type="GO" id="GO:0061511">
    <property type="term" value="P:centriole elongation"/>
    <property type="evidence" value="ECO:0007669"/>
    <property type="project" value="TreeGrafter"/>
</dbReference>
<feature type="compositionally biased region" description="Pro residues" evidence="2">
    <location>
        <begin position="521"/>
        <end position="533"/>
    </location>
</feature>
<feature type="region of interest" description="Disordered" evidence="2">
    <location>
        <begin position="43"/>
        <end position="157"/>
    </location>
</feature>
<dbReference type="GO" id="GO:0005813">
    <property type="term" value="C:centrosome"/>
    <property type="evidence" value="ECO:0007669"/>
    <property type="project" value="TreeGrafter"/>
</dbReference>
<feature type="domain" description="CENPJ tubulin-binding region" evidence="4">
    <location>
        <begin position="1"/>
        <end position="52"/>
    </location>
</feature>
<dbReference type="GO" id="GO:0015631">
    <property type="term" value="F:tubulin binding"/>
    <property type="evidence" value="ECO:0007669"/>
    <property type="project" value="TreeGrafter"/>
</dbReference>
<evidence type="ECO:0000256" key="1">
    <source>
        <dbReference type="ARBA" id="ARBA00005627"/>
    </source>
</evidence>
<feature type="region of interest" description="Disordered" evidence="2">
    <location>
        <begin position="650"/>
        <end position="707"/>
    </location>
</feature>
<evidence type="ECO:0000259" key="3">
    <source>
        <dbReference type="Pfam" id="PF07202"/>
    </source>
</evidence>
<feature type="compositionally biased region" description="Polar residues" evidence="2">
    <location>
        <begin position="132"/>
        <end position="157"/>
    </location>
</feature>
<dbReference type="PANTHER" id="PTHR10331">
    <property type="entry name" value="T COMPLEX PROTEIN 10"/>
    <property type="match status" value="1"/>
</dbReference>
<gene>
    <name evidence="5" type="primary">cenpj</name>
</gene>
<feature type="compositionally biased region" description="Acidic residues" evidence="2">
    <location>
        <begin position="433"/>
        <end position="443"/>
    </location>
</feature>
<dbReference type="Gene3D" id="2.60.450.20">
    <property type="match status" value="1"/>
</dbReference>
<feature type="region of interest" description="Disordered" evidence="2">
    <location>
        <begin position="492"/>
        <end position="538"/>
    </location>
</feature>
<dbReference type="GO" id="GO:0060271">
    <property type="term" value="P:cilium assembly"/>
    <property type="evidence" value="ECO:0007669"/>
    <property type="project" value="TreeGrafter"/>
</dbReference>
<accession>A0A8D3A432</accession>
<dbReference type="Ensembl" id="ENSSMAT00000012320.2">
    <property type="protein sequence ID" value="ENSSMAP00000012165.2"/>
    <property type="gene ID" value="ENSSMAG00000007507.2"/>
</dbReference>
<evidence type="ECO:0000313" key="6">
    <source>
        <dbReference type="Proteomes" id="UP000694558"/>
    </source>
</evidence>
<dbReference type="Pfam" id="PF25779">
    <property type="entry name" value="Tubulin-bind_CPAP"/>
    <property type="match status" value="1"/>
</dbReference>
<dbReference type="GO" id="GO:0005814">
    <property type="term" value="C:centriole"/>
    <property type="evidence" value="ECO:0007669"/>
    <property type="project" value="TreeGrafter"/>
</dbReference>
<evidence type="ECO:0000313" key="5">
    <source>
        <dbReference type="Ensembl" id="ENSSMAP00000012165.2"/>
    </source>
</evidence>
<feature type="region of interest" description="Disordered" evidence="2">
    <location>
        <begin position="336"/>
        <end position="461"/>
    </location>
</feature>
<protein>
    <submittedName>
        <fullName evidence="5">Centromere protein J</fullName>
    </submittedName>
</protein>
<dbReference type="AlphaFoldDB" id="A0A8D3A432"/>
<comment type="similarity">
    <text evidence="1">Belongs to the TCP10 family.</text>
</comment>
<name>A0A8D3A432_SCOMX</name>
<dbReference type="InterPro" id="IPR047002">
    <property type="entry name" value="Tcp10_C_sf"/>
</dbReference>
<feature type="region of interest" description="Disordered" evidence="2">
    <location>
        <begin position="276"/>
        <end position="300"/>
    </location>
</feature>
<feature type="domain" description="Centromere protein J C-terminal" evidence="3">
    <location>
        <begin position="801"/>
        <end position="835"/>
    </location>
</feature>
<feature type="domain" description="Centromere protein J C-terminal" evidence="3">
    <location>
        <begin position="693"/>
        <end position="725"/>
    </location>
</feature>
<feature type="domain" description="Centromere protein J C-terminal" evidence="3">
    <location>
        <begin position="840"/>
        <end position="868"/>
    </location>
</feature>
<proteinExistence type="inferred from homology"/>